<name>A0ABS6KIS1_9MYCO</name>
<feature type="signal peptide" evidence="1">
    <location>
        <begin position="1"/>
        <end position="26"/>
    </location>
</feature>
<evidence type="ECO:0000313" key="3">
    <source>
        <dbReference type="Proteomes" id="UP000812982"/>
    </source>
</evidence>
<keyword evidence="1" id="KW-0732">Signal</keyword>
<sequence>MKSYIVATIAAGTLTAGSLLVGVAAAAPTAQSAEQTVKSLQTSGYHVIVNRTGAAPLSDCTVLGVRQGQTHATHDSRGGSSINTTVISQTIYVDVAC</sequence>
<evidence type="ECO:0008006" key="4">
    <source>
        <dbReference type="Google" id="ProtNLM"/>
    </source>
</evidence>
<comment type="caution">
    <text evidence="2">The sequence shown here is derived from an EMBL/GenBank/DDBJ whole genome shotgun (WGS) entry which is preliminary data.</text>
</comment>
<feature type="chain" id="PRO_5045089536" description="PASTA domain-containing protein" evidence="1">
    <location>
        <begin position="27"/>
        <end position="97"/>
    </location>
</feature>
<gene>
    <name evidence="2" type="ORF">FR943_06455</name>
</gene>
<accession>A0ABS6KIS1</accession>
<evidence type="ECO:0000313" key="2">
    <source>
        <dbReference type="EMBL" id="MBU9763483.1"/>
    </source>
</evidence>
<protein>
    <recommendedName>
        <fullName evidence="4">PASTA domain-containing protein</fullName>
    </recommendedName>
</protein>
<reference evidence="2 3" key="1">
    <citation type="journal article" date="2021" name="Sci. Rep.">
        <title>Phenotypic and genomic hallmarks of a novel, potentially pathogenic rapidly growing Mycobacterium species related to the Mycobacterium fortuitum complex.</title>
        <authorList>
            <person name="Gharbi R."/>
            <person name="Khanna V."/>
            <person name="Frigui W."/>
            <person name="Mhenni B."/>
            <person name="Brosch R."/>
            <person name="Mardassi H."/>
        </authorList>
    </citation>
    <scope>NUCLEOTIDE SEQUENCE [LARGE SCALE GENOMIC DNA]</scope>
    <source>
        <strain evidence="2 3">TNTM28</strain>
    </source>
</reference>
<dbReference type="Proteomes" id="UP000812982">
    <property type="component" value="Unassembled WGS sequence"/>
</dbReference>
<organism evidence="2 3">
    <name type="scientific">[Mycobacterium] fortunisiensis</name>
    <dbReference type="NCBI Taxonomy" id="2600579"/>
    <lineage>
        <taxon>Bacteria</taxon>
        <taxon>Bacillati</taxon>
        <taxon>Actinomycetota</taxon>
        <taxon>Actinomycetes</taxon>
        <taxon>Mycobacteriales</taxon>
        <taxon>Mycobacteriaceae</taxon>
        <taxon>Mycolicibacterium</taxon>
    </lineage>
</organism>
<proteinExistence type="predicted"/>
<keyword evidence="3" id="KW-1185">Reference proteome</keyword>
<dbReference type="EMBL" id="VOMB01000009">
    <property type="protein sequence ID" value="MBU9763483.1"/>
    <property type="molecule type" value="Genomic_DNA"/>
</dbReference>
<evidence type="ECO:0000256" key="1">
    <source>
        <dbReference type="SAM" id="SignalP"/>
    </source>
</evidence>